<sequence length="115" mass="13068">MQIDQVYQIMAKVGIDANLKLAAPSGGLVQIRTHETSGNINVRCSEPEAIWDLFQLTRAVGTPSFSLRNLRKLRSPLVQTVVVNIGEKELLTWEPDRFPKVRSVRLLFRLLRERG</sequence>
<reference evidence="1 2" key="1">
    <citation type="submission" date="2020-03" db="EMBL/GenBank/DDBJ databases">
        <title>Genomic Encyclopedia of Type Strains, Phase IV (KMG-IV): sequencing the most valuable type-strain genomes for metagenomic binning, comparative biology and taxonomic classification.</title>
        <authorList>
            <person name="Goeker M."/>
        </authorList>
    </citation>
    <scope>NUCLEOTIDE SEQUENCE [LARGE SCALE GENOMIC DNA]</scope>
    <source>
        <strain evidence="1 2">DSM 105096</strain>
    </source>
</reference>
<evidence type="ECO:0008006" key="3">
    <source>
        <dbReference type="Google" id="ProtNLM"/>
    </source>
</evidence>
<dbReference type="Proteomes" id="UP000770785">
    <property type="component" value="Unassembled WGS sequence"/>
</dbReference>
<name>A0ABX0X7X6_9BACT</name>
<dbReference type="RefSeq" id="WP_168035891.1">
    <property type="nucleotide sequence ID" value="NZ_JAATJH010000001.1"/>
</dbReference>
<organism evidence="1 2">
    <name type="scientific">Neolewinella antarctica</name>
    <dbReference type="NCBI Taxonomy" id="442734"/>
    <lineage>
        <taxon>Bacteria</taxon>
        <taxon>Pseudomonadati</taxon>
        <taxon>Bacteroidota</taxon>
        <taxon>Saprospiria</taxon>
        <taxon>Saprospirales</taxon>
        <taxon>Lewinellaceae</taxon>
        <taxon>Neolewinella</taxon>
    </lineage>
</organism>
<accession>A0ABX0X7X6</accession>
<dbReference type="EMBL" id="JAATJH010000001">
    <property type="protein sequence ID" value="NJC25123.1"/>
    <property type="molecule type" value="Genomic_DNA"/>
</dbReference>
<protein>
    <recommendedName>
        <fullName evidence="3">LAGLIDADG homing endonuclease</fullName>
    </recommendedName>
</protein>
<comment type="caution">
    <text evidence="1">The sequence shown here is derived from an EMBL/GenBank/DDBJ whole genome shotgun (WGS) entry which is preliminary data.</text>
</comment>
<evidence type="ECO:0000313" key="2">
    <source>
        <dbReference type="Proteomes" id="UP000770785"/>
    </source>
</evidence>
<proteinExistence type="predicted"/>
<keyword evidence="2" id="KW-1185">Reference proteome</keyword>
<gene>
    <name evidence="1" type="ORF">GGR27_000604</name>
</gene>
<evidence type="ECO:0000313" key="1">
    <source>
        <dbReference type="EMBL" id="NJC25123.1"/>
    </source>
</evidence>